<keyword evidence="4" id="KW-0238">DNA-binding</keyword>
<keyword evidence="2" id="KW-0479">Metal-binding</keyword>
<feature type="compositionally biased region" description="Polar residues" evidence="7">
    <location>
        <begin position="112"/>
        <end position="132"/>
    </location>
</feature>
<dbReference type="InterPro" id="IPR007219">
    <property type="entry name" value="XnlR_reg_dom"/>
</dbReference>
<dbReference type="AlphaFoldDB" id="A0A9W9NAP4"/>
<dbReference type="CDD" id="cd00067">
    <property type="entry name" value="GAL4"/>
    <property type="match status" value="1"/>
</dbReference>
<dbReference type="SUPFAM" id="SSF57701">
    <property type="entry name" value="Zn2/Cys6 DNA-binding domain"/>
    <property type="match status" value="1"/>
</dbReference>
<dbReference type="InterPro" id="IPR050613">
    <property type="entry name" value="Sec_Metabolite_Reg"/>
</dbReference>
<feature type="compositionally biased region" description="Basic residues" evidence="7">
    <location>
        <begin position="78"/>
        <end position="94"/>
    </location>
</feature>
<feature type="compositionally biased region" description="Polar residues" evidence="7">
    <location>
        <begin position="788"/>
        <end position="807"/>
    </location>
</feature>
<dbReference type="GO" id="GO:0003677">
    <property type="term" value="F:DNA binding"/>
    <property type="evidence" value="ECO:0007669"/>
    <property type="project" value="UniProtKB-KW"/>
</dbReference>
<evidence type="ECO:0000256" key="1">
    <source>
        <dbReference type="ARBA" id="ARBA00004123"/>
    </source>
</evidence>
<dbReference type="Proteomes" id="UP001150904">
    <property type="component" value="Unassembled WGS sequence"/>
</dbReference>
<organism evidence="9 10">
    <name type="scientific">Penicillium cinerascens</name>
    <dbReference type="NCBI Taxonomy" id="70096"/>
    <lineage>
        <taxon>Eukaryota</taxon>
        <taxon>Fungi</taxon>
        <taxon>Dikarya</taxon>
        <taxon>Ascomycota</taxon>
        <taxon>Pezizomycotina</taxon>
        <taxon>Eurotiomycetes</taxon>
        <taxon>Eurotiomycetidae</taxon>
        <taxon>Eurotiales</taxon>
        <taxon>Aspergillaceae</taxon>
        <taxon>Penicillium</taxon>
    </lineage>
</organism>
<dbReference type="InterPro" id="IPR001138">
    <property type="entry name" value="Zn2Cys6_DnaBD"/>
</dbReference>
<dbReference type="PANTHER" id="PTHR31001:SF40">
    <property type="entry name" value="ZN(II)2CYS6 TRANSCRIPTION FACTOR (EUROFUNG)"/>
    <property type="match status" value="1"/>
</dbReference>
<comment type="caution">
    <text evidence="9">The sequence shown here is derived from an EMBL/GenBank/DDBJ whole genome shotgun (WGS) entry which is preliminary data.</text>
</comment>
<dbReference type="GO" id="GO:0008270">
    <property type="term" value="F:zinc ion binding"/>
    <property type="evidence" value="ECO:0007669"/>
    <property type="project" value="InterPro"/>
</dbReference>
<feature type="compositionally biased region" description="Polar residues" evidence="7">
    <location>
        <begin position="181"/>
        <end position="205"/>
    </location>
</feature>
<dbReference type="Pfam" id="PF00172">
    <property type="entry name" value="Zn_clus"/>
    <property type="match status" value="1"/>
</dbReference>
<feature type="region of interest" description="Disordered" evidence="7">
    <location>
        <begin position="166"/>
        <end position="212"/>
    </location>
</feature>
<dbReference type="GO" id="GO:0000981">
    <property type="term" value="F:DNA-binding transcription factor activity, RNA polymerase II-specific"/>
    <property type="evidence" value="ECO:0007669"/>
    <property type="project" value="InterPro"/>
</dbReference>
<dbReference type="PROSITE" id="PS00463">
    <property type="entry name" value="ZN2_CY6_FUNGAL_1"/>
    <property type="match status" value="1"/>
</dbReference>
<feature type="compositionally biased region" description="Low complexity" evidence="7">
    <location>
        <begin position="133"/>
        <end position="142"/>
    </location>
</feature>
<comment type="subcellular location">
    <subcellularLocation>
        <location evidence="1">Nucleus</location>
    </subcellularLocation>
</comment>
<evidence type="ECO:0000313" key="10">
    <source>
        <dbReference type="Proteomes" id="UP001150904"/>
    </source>
</evidence>
<dbReference type="Pfam" id="PF04082">
    <property type="entry name" value="Fungal_trans"/>
    <property type="match status" value="1"/>
</dbReference>
<dbReference type="PANTHER" id="PTHR31001">
    <property type="entry name" value="UNCHARACTERIZED TRANSCRIPTIONAL REGULATORY PROTEIN"/>
    <property type="match status" value="1"/>
</dbReference>
<proteinExistence type="predicted"/>
<sequence>MPAPQSRPIKKPRISLSCIVCRRRKVGCGREQPECANCVRMKETCVYRAMTRDKSTGRVRPASPSPQNCHYGGSDPHHHQHRLSHSHPHPHSKPRPGVSWTQRDGRAPYPADQNQHQHQPSPSRPASHSNQLSDPSPHTPHSLPHPHRQSVGPSYLAVPSWEEAIQLPNEPDSNPPCERGSTATSQGPLESPESTAYPFKTSTDSNDPRPTPLCRDYLSLRRGGHVRYVGPTFWGVVAGKESLSDDFFDENHHAPPDLPLPHISSMGMFNLLRSLPTKPVSDALLESFFVAVWPLSPLLHPPILQADYDQFWDWCRNSDNALPSEKLRDDPTLICLLFAVLYCGASAAPAASWTNSNLQGLQKETTVSHLQLAYTTSLSLCQHQEHPTLNTLISSLLTRPFLDRPLDPMRNLLHVSTTVRIAQMMGLHQERAWYMLNAVDRGIRRRVWWHIVCLDVQSSISTGLNLCCGTETLETVRMVDSDNEETSDLPGEISPPNDSVAGGQSVAIIYATGRFQMARLQARIVAHLQSPQGPTEEGFGKLVTDAKQLLRKLNSLIALVSTRGVPERGYISSRLANASPFTHPSLYKDDASQPTVFAAWTRIMLTLLKFELAILLRKPFLVPPDSENPESRKSWTSIVQLCVNYLRIYLQLHQTPAFAPYAWLCCSHYGPFQCVFITLMYLHSFPDAGEIFLARYLVGEVIHHCTAHYQFSDPLSTSTRNNPEELESNGGKLRMPLAIQVLVELHDRLDSSRGPQERPLSLPDTIEYSYRFPASHLAKKATSHLRATPNQTSPETSSSANHTNHSCETPPTVTRPPPVVAAGSKPGLPDSVFEAESDSGRDTDFLPTISDLDAWSSMIILDSEDILANSDNLMTDHATMPGLGMSNTTCDPSALSEGLTFST</sequence>
<feature type="region of interest" description="Disordered" evidence="7">
    <location>
        <begin position="52"/>
        <end position="153"/>
    </location>
</feature>
<name>A0A9W9NAP4_9EURO</name>
<reference evidence="9" key="2">
    <citation type="journal article" date="2023" name="IMA Fungus">
        <title>Comparative genomic study of the Penicillium genus elucidates a diverse pangenome and 15 lateral gene transfer events.</title>
        <authorList>
            <person name="Petersen C."/>
            <person name="Sorensen T."/>
            <person name="Nielsen M.R."/>
            <person name="Sondergaard T.E."/>
            <person name="Sorensen J.L."/>
            <person name="Fitzpatrick D.A."/>
            <person name="Frisvad J.C."/>
            <person name="Nielsen K.L."/>
        </authorList>
    </citation>
    <scope>NUCLEOTIDE SEQUENCE</scope>
    <source>
        <strain evidence="9">IBT 15544</strain>
    </source>
</reference>
<keyword evidence="6" id="KW-0539">Nucleus</keyword>
<dbReference type="RefSeq" id="XP_058312180.1">
    <property type="nucleotide sequence ID" value="XM_058449836.1"/>
</dbReference>
<dbReference type="SMART" id="SM00906">
    <property type="entry name" value="Fungal_trans"/>
    <property type="match status" value="1"/>
</dbReference>
<evidence type="ECO:0000256" key="2">
    <source>
        <dbReference type="ARBA" id="ARBA00022723"/>
    </source>
</evidence>
<dbReference type="OrthoDB" id="3989227at2759"/>
<evidence type="ECO:0000256" key="4">
    <source>
        <dbReference type="ARBA" id="ARBA00023125"/>
    </source>
</evidence>
<dbReference type="EMBL" id="JAPQKR010000005">
    <property type="protein sequence ID" value="KAJ5216367.1"/>
    <property type="molecule type" value="Genomic_DNA"/>
</dbReference>
<evidence type="ECO:0000256" key="6">
    <source>
        <dbReference type="ARBA" id="ARBA00023242"/>
    </source>
</evidence>
<reference evidence="9" key="1">
    <citation type="submission" date="2022-12" db="EMBL/GenBank/DDBJ databases">
        <authorList>
            <person name="Petersen C."/>
        </authorList>
    </citation>
    <scope>NUCLEOTIDE SEQUENCE</scope>
    <source>
        <strain evidence="9">IBT 15544</strain>
    </source>
</reference>
<dbReference type="PROSITE" id="PS50048">
    <property type="entry name" value="ZN2_CY6_FUNGAL_2"/>
    <property type="match status" value="1"/>
</dbReference>
<dbReference type="GO" id="GO:0005634">
    <property type="term" value="C:nucleus"/>
    <property type="evidence" value="ECO:0007669"/>
    <property type="project" value="UniProtKB-SubCell"/>
</dbReference>
<dbReference type="GeneID" id="83177137"/>
<feature type="domain" description="Zn(2)-C6 fungal-type" evidence="8">
    <location>
        <begin position="17"/>
        <end position="47"/>
    </location>
</feature>
<feature type="region of interest" description="Disordered" evidence="7">
    <location>
        <begin position="781"/>
        <end position="844"/>
    </location>
</feature>
<accession>A0A9W9NAP4</accession>
<evidence type="ECO:0000256" key="5">
    <source>
        <dbReference type="ARBA" id="ARBA00023163"/>
    </source>
</evidence>
<keyword evidence="5" id="KW-0804">Transcription</keyword>
<dbReference type="GO" id="GO:0006351">
    <property type="term" value="P:DNA-templated transcription"/>
    <property type="evidence" value="ECO:0007669"/>
    <property type="project" value="InterPro"/>
</dbReference>
<dbReference type="Gene3D" id="4.10.240.10">
    <property type="entry name" value="Zn(2)-C6 fungal-type DNA-binding domain"/>
    <property type="match status" value="1"/>
</dbReference>
<dbReference type="CDD" id="cd12148">
    <property type="entry name" value="fungal_TF_MHR"/>
    <property type="match status" value="1"/>
</dbReference>
<keyword evidence="10" id="KW-1185">Reference proteome</keyword>
<evidence type="ECO:0000256" key="7">
    <source>
        <dbReference type="SAM" id="MobiDB-lite"/>
    </source>
</evidence>
<dbReference type="SMART" id="SM00066">
    <property type="entry name" value="GAL4"/>
    <property type="match status" value="1"/>
</dbReference>
<evidence type="ECO:0000259" key="8">
    <source>
        <dbReference type="PROSITE" id="PS50048"/>
    </source>
</evidence>
<evidence type="ECO:0000256" key="3">
    <source>
        <dbReference type="ARBA" id="ARBA00023015"/>
    </source>
</evidence>
<keyword evidence="3" id="KW-0805">Transcription regulation</keyword>
<gene>
    <name evidence="9" type="ORF">N7498_002774</name>
</gene>
<evidence type="ECO:0000313" key="9">
    <source>
        <dbReference type="EMBL" id="KAJ5216367.1"/>
    </source>
</evidence>
<protein>
    <submittedName>
        <fullName evidence="9">Transcription factor</fullName>
    </submittedName>
</protein>
<dbReference type="InterPro" id="IPR036864">
    <property type="entry name" value="Zn2-C6_fun-type_DNA-bd_sf"/>
</dbReference>